<name>A0A8H7EMR0_9FUNG</name>
<evidence type="ECO:0000259" key="1">
    <source>
        <dbReference type="PROSITE" id="PS50904"/>
    </source>
</evidence>
<protein>
    <recommendedName>
        <fullName evidence="1">PRELI/MSF1 domain-containing protein</fullName>
    </recommendedName>
</protein>
<dbReference type="PANTHER" id="PTHR11158">
    <property type="entry name" value="MSF1/PX19 RELATED"/>
    <property type="match status" value="1"/>
</dbReference>
<feature type="domain" description="PRELI/MSF1" evidence="1">
    <location>
        <begin position="1"/>
        <end position="174"/>
    </location>
</feature>
<comment type="caution">
    <text evidence="2">The sequence shown here is derived from an EMBL/GenBank/DDBJ whole genome shotgun (WGS) entry which is preliminary data.</text>
</comment>
<proteinExistence type="predicted"/>
<dbReference type="InterPro" id="IPR006797">
    <property type="entry name" value="PRELI/MSF1_dom"/>
</dbReference>
<evidence type="ECO:0000313" key="2">
    <source>
        <dbReference type="EMBL" id="KAF7722807.1"/>
    </source>
</evidence>
<dbReference type="OrthoDB" id="407630at2759"/>
<accession>A0A8H7EMR0</accession>
<dbReference type="PROSITE" id="PS50904">
    <property type="entry name" value="PRELI_MSF1"/>
    <property type="match status" value="1"/>
</dbReference>
<dbReference type="Pfam" id="PF04707">
    <property type="entry name" value="PRELI"/>
    <property type="match status" value="1"/>
</dbReference>
<dbReference type="InterPro" id="IPR037365">
    <property type="entry name" value="Slowmo/Ups"/>
</dbReference>
<organism evidence="2 3">
    <name type="scientific">Apophysomyces ossiformis</name>
    <dbReference type="NCBI Taxonomy" id="679940"/>
    <lineage>
        <taxon>Eukaryota</taxon>
        <taxon>Fungi</taxon>
        <taxon>Fungi incertae sedis</taxon>
        <taxon>Mucoromycota</taxon>
        <taxon>Mucoromycotina</taxon>
        <taxon>Mucoromycetes</taxon>
        <taxon>Mucorales</taxon>
        <taxon>Mucorineae</taxon>
        <taxon>Mucoraceae</taxon>
        <taxon>Apophysomyces</taxon>
    </lineage>
</organism>
<dbReference type="AlphaFoldDB" id="A0A8H7EMR0"/>
<dbReference type="Proteomes" id="UP000605846">
    <property type="component" value="Unassembled WGS sequence"/>
</dbReference>
<dbReference type="GO" id="GO:0005758">
    <property type="term" value="C:mitochondrial intermembrane space"/>
    <property type="evidence" value="ECO:0007669"/>
    <property type="project" value="InterPro"/>
</dbReference>
<reference evidence="2" key="1">
    <citation type="submission" date="2020-01" db="EMBL/GenBank/DDBJ databases">
        <title>Genome Sequencing of Three Apophysomyces-Like Fungal Strains Confirms a Novel Fungal Genus in the Mucoromycota with divergent Burkholderia-like Endosymbiotic Bacteria.</title>
        <authorList>
            <person name="Stajich J.E."/>
            <person name="Macias A.M."/>
            <person name="Carter-House D."/>
            <person name="Lovett B."/>
            <person name="Kasson L.R."/>
            <person name="Berry K."/>
            <person name="Grigoriev I."/>
            <person name="Chang Y."/>
            <person name="Spatafora J."/>
            <person name="Kasson M.T."/>
        </authorList>
    </citation>
    <scope>NUCLEOTIDE SEQUENCE</scope>
    <source>
        <strain evidence="2">NRRL A-21654</strain>
    </source>
</reference>
<sequence length="182" mass="20974">MKLFKSTHDYDYEWSLVSAANWQKYPNDKCPHVTHVDVINRTVDPKTGILTTERLITVNQNVPSFILKILGTDTTQYVREISIIDPKKKILTMKSINLTMSNLLSVEETIEYREHPETRQKTQFTQQAAISAGSLVSRWANMIEDFSLKRFQQNAVVGREGFSKVLEKFVVMAEADHPEQQK</sequence>
<evidence type="ECO:0000313" key="3">
    <source>
        <dbReference type="Proteomes" id="UP000605846"/>
    </source>
</evidence>
<keyword evidence="3" id="KW-1185">Reference proteome</keyword>
<dbReference type="EMBL" id="JABAYA010000176">
    <property type="protein sequence ID" value="KAF7722807.1"/>
    <property type="molecule type" value="Genomic_DNA"/>
</dbReference>
<gene>
    <name evidence="2" type="ORF">EC973_002691</name>
</gene>